<accession>A0A0F9QT97</accession>
<sequence>MVAENRSPFISTEISGVPLGVRGLIHVVGRNDSNIPQEMGCTWIVKDPQGIIIENHRDDWAGWPVPTDVNPGSTHEFIGDRFDINKPGTWTIAIGLFMNSAAPVQVDSYNGILVVVEQLAGSIVKKELEYDSTRGDIPVQ</sequence>
<evidence type="ECO:0000313" key="1">
    <source>
        <dbReference type="EMBL" id="KKN16306.1"/>
    </source>
</evidence>
<name>A0A0F9QT97_9ZZZZ</name>
<dbReference type="EMBL" id="LAZR01003627">
    <property type="protein sequence ID" value="KKN16306.1"/>
    <property type="molecule type" value="Genomic_DNA"/>
</dbReference>
<reference evidence="1" key="1">
    <citation type="journal article" date="2015" name="Nature">
        <title>Complex archaea that bridge the gap between prokaryotes and eukaryotes.</title>
        <authorList>
            <person name="Spang A."/>
            <person name="Saw J.H."/>
            <person name="Jorgensen S.L."/>
            <person name="Zaremba-Niedzwiedzka K."/>
            <person name="Martijn J."/>
            <person name="Lind A.E."/>
            <person name="van Eijk R."/>
            <person name="Schleper C."/>
            <person name="Guy L."/>
            <person name="Ettema T.J."/>
        </authorList>
    </citation>
    <scope>NUCLEOTIDE SEQUENCE</scope>
</reference>
<protein>
    <submittedName>
        <fullName evidence="1">Uncharacterized protein</fullName>
    </submittedName>
</protein>
<dbReference type="AlphaFoldDB" id="A0A0F9QT97"/>
<organism evidence="1">
    <name type="scientific">marine sediment metagenome</name>
    <dbReference type="NCBI Taxonomy" id="412755"/>
    <lineage>
        <taxon>unclassified sequences</taxon>
        <taxon>metagenomes</taxon>
        <taxon>ecological metagenomes</taxon>
    </lineage>
</organism>
<gene>
    <name evidence="1" type="ORF">LCGC14_0977320</name>
</gene>
<proteinExistence type="predicted"/>
<comment type="caution">
    <text evidence="1">The sequence shown here is derived from an EMBL/GenBank/DDBJ whole genome shotgun (WGS) entry which is preliminary data.</text>
</comment>